<reference evidence="6" key="1">
    <citation type="submission" date="2023-06" db="EMBL/GenBank/DDBJ databases">
        <title>Phylogenetic Diversity of Rhizobium strains.</title>
        <authorList>
            <person name="Moura F.T."/>
            <person name="Helene L.C.F."/>
            <person name="Hungria M."/>
        </authorList>
    </citation>
    <scope>NUCLEOTIDE SEQUENCE</scope>
    <source>
        <strain evidence="6">CCGE526</strain>
    </source>
</reference>
<evidence type="ECO:0000256" key="2">
    <source>
        <dbReference type="ARBA" id="ARBA00023015"/>
    </source>
</evidence>
<dbReference type="Gene3D" id="3.40.190.290">
    <property type="match status" value="1"/>
</dbReference>
<protein>
    <submittedName>
        <fullName evidence="6">LysR family transcriptional regulator</fullName>
    </submittedName>
</protein>
<keyword evidence="2" id="KW-0805">Transcription regulation</keyword>
<feature type="domain" description="HTH lysR-type" evidence="5">
    <location>
        <begin position="1"/>
        <end position="58"/>
    </location>
</feature>
<accession>A0ABT7K4I5</accession>
<name>A0ABT7K4I5_9HYPH</name>
<dbReference type="InterPro" id="IPR050950">
    <property type="entry name" value="HTH-type_LysR_regulators"/>
</dbReference>
<dbReference type="Proteomes" id="UP001172645">
    <property type="component" value="Unassembled WGS sequence"/>
</dbReference>
<comment type="caution">
    <text evidence="6">The sequence shown here is derived from an EMBL/GenBank/DDBJ whole genome shotgun (WGS) entry which is preliminary data.</text>
</comment>
<keyword evidence="3" id="KW-0238">DNA-binding</keyword>
<dbReference type="InterPro" id="IPR005119">
    <property type="entry name" value="LysR_subst-bd"/>
</dbReference>
<dbReference type="Gene3D" id="1.10.10.10">
    <property type="entry name" value="Winged helix-like DNA-binding domain superfamily/Winged helix DNA-binding domain"/>
    <property type="match status" value="1"/>
</dbReference>
<organism evidence="6 7">
    <name type="scientific">Rhizobium mayense</name>
    <dbReference type="NCBI Taxonomy" id="1312184"/>
    <lineage>
        <taxon>Bacteria</taxon>
        <taxon>Pseudomonadati</taxon>
        <taxon>Pseudomonadota</taxon>
        <taxon>Alphaproteobacteria</taxon>
        <taxon>Hyphomicrobiales</taxon>
        <taxon>Rhizobiaceae</taxon>
        <taxon>Rhizobium/Agrobacterium group</taxon>
        <taxon>Rhizobium</taxon>
    </lineage>
</organism>
<evidence type="ECO:0000256" key="3">
    <source>
        <dbReference type="ARBA" id="ARBA00023125"/>
    </source>
</evidence>
<dbReference type="InterPro" id="IPR036390">
    <property type="entry name" value="WH_DNA-bd_sf"/>
</dbReference>
<dbReference type="SUPFAM" id="SSF53850">
    <property type="entry name" value="Periplasmic binding protein-like II"/>
    <property type="match status" value="1"/>
</dbReference>
<dbReference type="SUPFAM" id="SSF46785">
    <property type="entry name" value="Winged helix' DNA-binding domain"/>
    <property type="match status" value="1"/>
</dbReference>
<evidence type="ECO:0000313" key="7">
    <source>
        <dbReference type="Proteomes" id="UP001172645"/>
    </source>
</evidence>
<dbReference type="InterPro" id="IPR000847">
    <property type="entry name" value="LysR_HTH_N"/>
</dbReference>
<dbReference type="PRINTS" id="PR00039">
    <property type="entry name" value="HTHLYSR"/>
</dbReference>
<keyword evidence="4" id="KW-0804">Transcription</keyword>
<gene>
    <name evidence="6" type="ORF">PY649_32155</name>
</gene>
<sequence length="301" mass="33036">MDLRQLTYFLRVAERKSISAAAAELNVAQPTLTKSVRLLEEELGTPLFNRLPRGVELTAAGQHLVRHAEFIKIQMTEAREELLALQKGDNGIVTIGAGPAWLRKHLPVAVANCISTRPDLKIKIVGGFDEALLRRLRQGEVDFVVAETPWSQKANDLDIEIVSSVGLQVISREGHPLATKERISAIDLLQYPWVLPAPETRARQRLDALFMSMNLSPPAPAVETESMAFMLAMIRASDTLTYTSTATVLPPDGAGLIVLPVDVLASDRDAAIIRRKSSWVSPAAKLIIDQLRLVCEADPNN</sequence>
<evidence type="ECO:0000256" key="1">
    <source>
        <dbReference type="ARBA" id="ARBA00009437"/>
    </source>
</evidence>
<dbReference type="PANTHER" id="PTHR30419">
    <property type="entry name" value="HTH-TYPE TRANSCRIPTIONAL REGULATOR YBHD"/>
    <property type="match status" value="1"/>
</dbReference>
<dbReference type="PROSITE" id="PS50931">
    <property type="entry name" value="HTH_LYSR"/>
    <property type="match status" value="1"/>
</dbReference>
<comment type="similarity">
    <text evidence="1">Belongs to the LysR transcriptional regulatory family.</text>
</comment>
<evidence type="ECO:0000259" key="5">
    <source>
        <dbReference type="PROSITE" id="PS50931"/>
    </source>
</evidence>
<dbReference type="InterPro" id="IPR036388">
    <property type="entry name" value="WH-like_DNA-bd_sf"/>
</dbReference>
<evidence type="ECO:0000256" key="4">
    <source>
        <dbReference type="ARBA" id="ARBA00023163"/>
    </source>
</evidence>
<dbReference type="RefSeq" id="WP_285872967.1">
    <property type="nucleotide sequence ID" value="NZ_JARFYM010000050.1"/>
</dbReference>
<evidence type="ECO:0000313" key="6">
    <source>
        <dbReference type="EMBL" id="MDL2403530.1"/>
    </source>
</evidence>
<dbReference type="EMBL" id="JARFYM010000050">
    <property type="protein sequence ID" value="MDL2403530.1"/>
    <property type="molecule type" value="Genomic_DNA"/>
</dbReference>
<dbReference type="Pfam" id="PF03466">
    <property type="entry name" value="LysR_substrate"/>
    <property type="match status" value="1"/>
</dbReference>
<dbReference type="PANTHER" id="PTHR30419:SF8">
    <property type="entry name" value="NITROGEN ASSIMILATION TRANSCRIPTIONAL ACTIVATOR-RELATED"/>
    <property type="match status" value="1"/>
</dbReference>
<keyword evidence="7" id="KW-1185">Reference proteome</keyword>
<proteinExistence type="inferred from homology"/>
<dbReference type="Pfam" id="PF00126">
    <property type="entry name" value="HTH_1"/>
    <property type="match status" value="1"/>
</dbReference>